<proteinExistence type="predicted"/>
<reference evidence="1" key="2">
    <citation type="journal article" date="2015" name="Data Brief">
        <title>Shoot transcriptome of the giant reed, Arundo donax.</title>
        <authorList>
            <person name="Barrero R.A."/>
            <person name="Guerrero F.D."/>
            <person name="Moolhuijzen P."/>
            <person name="Goolsby J.A."/>
            <person name="Tidwell J."/>
            <person name="Bellgard S.E."/>
            <person name="Bellgard M.I."/>
        </authorList>
    </citation>
    <scope>NUCLEOTIDE SEQUENCE</scope>
    <source>
        <tissue evidence="1">Shoot tissue taken approximately 20 cm above the soil surface</tissue>
    </source>
</reference>
<protein>
    <submittedName>
        <fullName evidence="1">Uncharacterized protein</fullName>
    </submittedName>
</protein>
<reference evidence="1" key="1">
    <citation type="submission" date="2014-09" db="EMBL/GenBank/DDBJ databases">
        <authorList>
            <person name="Magalhaes I.L.F."/>
            <person name="Oliveira U."/>
            <person name="Santos F.R."/>
            <person name="Vidigal T.H.D.A."/>
            <person name="Brescovit A.D."/>
            <person name="Santos A.J."/>
        </authorList>
    </citation>
    <scope>NUCLEOTIDE SEQUENCE</scope>
    <source>
        <tissue evidence="1">Shoot tissue taken approximately 20 cm above the soil surface</tissue>
    </source>
</reference>
<name>A0A0A9B199_ARUDO</name>
<evidence type="ECO:0000313" key="1">
    <source>
        <dbReference type="EMBL" id="JAD54960.1"/>
    </source>
</evidence>
<dbReference type="EMBL" id="GBRH01242935">
    <property type="protein sequence ID" value="JAD54960.1"/>
    <property type="molecule type" value="Transcribed_RNA"/>
</dbReference>
<accession>A0A0A9B199</accession>
<dbReference type="AlphaFoldDB" id="A0A0A9B199"/>
<sequence>MFLSTIPNSQFSFKIRQILSFNNWVIHSG</sequence>
<organism evidence="1">
    <name type="scientific">Arundo donax</name>
    <name type="common">Giant reed</name>
    <name type="synonym">Donax arundinaceus</name>
    <dbReference type="NCBI Taxonomy" id="35708"/>
    <lineage>
        <taxon>Eukaryota</taxon>
        <taxon>Viridiplantae</taxon>
        <taxon>Streptophyta</taxon>
        <taxon>Embryophyta</taxon>
        <taxon>Tracheophyta</taxon>
        <taxon>Spermatophyta</taxon>
        <taxon>Magnoliopsida</taxon>
        <taxon>Liliopsida</taxon>
        <taxon>Poales</taxon>
        <taxon>Poaceae</taxon>
        <taxon>PACMAD clade</taxon>
        <taxon>Arundinoideae</taxon>
        <taxon>Arundineae</taxon>
        <taxon>Arundo</taxon>
    </lineage>
</organism>